<evidence type="ECO:0000256" key="1">
    <source>
        <dbReference type="SAM" id="SignalP"/>
    </source>
</evidence>
<protein>
    <submittedName>
        <fullName evidence="2">Uncharacterized protein</fullName>
    </submittedName>
</protein>
<keyword evidence="3" id="KW-1185">Reference proteome</keyword>
<name>A0ABD3PAJ0_9STRA</name>
<proteinExistence type="predicted"/>
<dbReference type="EMBL" id="JALLPJ020000713">
    <property type="protein sequence ID" value="KAL3784826.1"/>
    <property type="molecule type" value="Genomic_DNA"/>
</dbReference>
<dbReference type="Proteomes" id="UP001530400">
    <property type="component" value="Unassembled WGS sequence"/>
</dbReference>
<sequence>MKLSTLAVLTWAAPAAIQSQSTLPAPIPCDGDFNSGVYLGADIAEAILQQGGSSCSNIWGYEDQVDDYILMPATRLYACILQDDTGNWRRDACHDGVEKGADQIVAKYENQCLNKSPDECYDLGHAAAQSELLMKLLLPMASLTTKLSARMLPRASVKEPSRLCDAINGCVISTSKLNDLQDNCKDQIDSMVGGDAKAEEKAVKVISFHNNSKGMVAPKTFLSTLSIAQCADFNTGVYHGADVTEYIWDEMGGSCSNIWGYEDAVDNYVDEHYPTDTSNWRTNPCNEGVEVGADQVIEKYEKQCLENSPDECYNLGHAAAQMIAFDYCPFSAANEASGTANGQPNYKASCRSVAYSVCEGAIYGYVRDNGCSISTSKLGDLQDECEDQVDSMTGGDANAALSKLRKNVKMAVKNLRTN</sequence>
<accession>A0ABD3PAJ0</accession>
<evidence type="ECO:0000313" key="2">
    <source>
        <dbReference type="EMBL" id="KAL3784826.1"/>
    </source>
</evidence>
<evidence type="ECO:0000313" key="3">
    <source>
        <dbReference type="Proteomes" id="UP001530400"/>
    </source>
</evidence>
<reference evidence="2 3" key="1">
    <citation type="submission" date="2024-10" db="EMBL/GenBank/DDBJ databases">
        <title>Updated reference genomes for cyclostephanoid diatoms.</title>
        <authorList>
            <person name="Roberts W.R."/>
            <person name="Alverson A.J."/>
        </authorList>
    </citation>
    <scope>NUCLEOTIDE SEQUENCE [LARGE SCALE GENOMIC DNA]</scope>
    <source>
        <strain evidence="2 3">AJA010-31</strain>
    </source>
</reference>
<gene>
    <name evidence="2" type="ORF">ACHAWO_005822</name>
</gene>
<comment type="caution">
    <text evidence="2">The sequence shown here is derived from an EMBL/GenBank/DDBJ whole genome shotgun (WGS) entry which is preliminary data.</text>
</comment>
<feature type="chain" id="PRO_5044749682" evidence="1">
    <location>
        <begin position="20"/>
        <end position="418"/>
    </location>
</feature>
<organism evidence="2 3">
    <name type="scientific">Cyclotella atomus</name>
    <dbReference type="NCBI Taxonomy" id="382360"/>
    <lineage>
        <taxon>Eukaryota</taxon>
        <taxon>Sar</taxon>
        <taxon>Stramenopiles</taxon>
        <taxon>Ochrophyta</taxon>
        <taxon>Bacillariophyta</taxon>
        <taxon>Coscinodiscophyceae</taxon>
        <taxon>Thalassiosirophycidae</taxon>
        <taxon>Stephanodiscales</taxon>
        <taxon>Stephanodiscaceae</taxon>
        <taxon>Cyclotella</taxon>
    </lineage>
</organism>
<keyword evidence="1" id="KW-0732">Signal</keyword>
<feature type="signal peptide" evidence="1">
    <location>
        <begin position="1"/>
        <end position="19"/>
    </location>
</feature>
<dbReference type="AlphaFoldDB" id="A0ABD3PAJ0"/>